<evidence type="ECO:0000313" key="2">
    <source>
        <dbReference type="Proteomes" id="UP000050545"/>
    </source>
</evidence>
<dbReference type="Pfam" id="PF19503">
    <property type="entry name" value="DUF6037"/>
    <property type="match status" value="1"/>
</dbReference>
<dbReference type="Proteomes" id="UP000050545">
    <property type="component" value="Unassembled WGS sequence"/>
</dbReference>
<gene>
    <name evidence="1" type="ORF">ALO67_00762</name>
</gene>
<dbReference type="InterPro" id="IPR046100">
    <property type="entry name" value="DUF6037"/>
</dbReference>
<accession>A0AB34U7C5</accession>
<proteinExistence type="predicted"/>
<organism evidence="1 2">
    <name type="scientific">Pseudomonas amygdali pv. hibisci</name>
    <dbReference type="NCBI Taxonomy" id="251723"/>
    <lineage>
        <taxon>Bacteria</taxon>
        <taxon>Pseudomonadati</taxon>
        <taxon>Pseudomonadota</taxon>
        <taxon>Gammaproteobacteria</taxon>
        <taxon>Pseudomonadales</taxon>
        <taxon>Pseudomonadaceae</taxon>
        <taxon>Pseudomonas</taxon>
        <taxon>Pseudomonas amygdali</taxon>
    </lineage>
</organism>
<dbReference type="EMBL" id="LJQN01000093">
    <property type="protein sequence ID" value="KPX54397.1"/>
    <property type="molecule type" value="Genomic_DNA"/>
</dbReference>
<dbReference type="AlphaFoldDB" id="A0AB34U7C5"/>
<reference evidence="1 2" key="1">
    <citation type="submission" date="2015-09" db="EMBL/GenBank/DDBJ databases">
        <title>Genome announcement of multiple Pseudomonas syringae strains.</title>
        <authorList>
            <person name="Thakur S."/>
            <person name="Wang P.W."/>
            <person name="Gong Y."/>
            <person name="Weir B.S."/>
            <person name="Guttman D.S."/>
        </authorList>
    </citation>
    <scope>NUCLEOTIDE SEQUENCE [LARGE SCALE GENOMIC DNA]</scope>
    <source>
        <strain evidence="1 2">ICMP9623</strain>
    </source>
</reference>
<protein>
    <submittedName>
        <fullName evidence="1">Uncharacterized protein</fullName>
    </submittedName>
</protein>
<evidence type="ECO:0000313" key="1">
    <source>
        <dbReference type="EMBL" id="KPX54397.1"/>
    </source>
</evidence>
<name>A0AB34U7C5_PSEA0</name>
<dbReference type="RefSeq" id="WP_225231520.1">
    <property type="nucleotide sequence ID" value="NZ_LJQN01000093.1"/>
</dbReference>
<sequence>MRKVDFGWMQRPYVDLFIAPNLFIIQGFGKGVHQMEMTSLRLLHRSMLSIGSDMQQFLVRSGAASFDCLFSTRDTPFVLTLTARGKARGFFRFDVLSGYWIRDYFGDMYGDLVEVLKEDGTSGKRLVPKEFLAELNDAIPTEAAKERHPIPSEIVRLRPDIIEDREKPYFNCWSYWKQGQKPSAENQHKTLLLLGPEALRHSQKESASSRWSSTETGGSWTKDLSKLYRTH</sequence>
<comment type="caution">
    <text evidence="1">The sequence shown here is derived from an EMBL/GenBank/DDBJ whole genome shotgun (WGS) entry which is preliminary data.</text>
</comment>